<evidence type="ECO:0000259" key="6">
    <source>
        <dbReference type="Pfam" id="PF08281"/>
    </source>
</evidence>
<evidence type="ECO:0000313" key="7">
    <source>
        <dbReference type="EMBL" id="WZN45236.1"/>
    </source>
</evidence>
<dbReference type="PANTHER" id="PTHR43133">
    <property type="entry name" value="RNA POLYMERASE ECF-TYPE SIGMA FACTO"/>
    <property type="match status" value="1"/>
</dbReference>
<dbReference type="SUPFAM" id="SSF88946">
    <property type="entry name" value="Sigma2 domain of RNA polymerase sigma factors"/>
    <property type="match status" value="1"/>
</dbReference>
<accession>A0ABZ2Z3I9</accession>
<reference evidence="7 8" key="1">
    <citation type="submission" date="2024-03" db="EMBL/GenBank/DDBJ databases">
        <title>Chitinophaga caseinilytica sp. nov., a casein hydrolysing bacterium isolated from forest soil.</title>
        <authorList>
            <person name="Lee D.S."/>
            <person name="Han D.M."/>
            <person name="Baek J.H."/>
            <person name="Choi D.G."/>
            <person name="Jeon J.H."/>
            <person name="Jeon C.O."/>
        </authorList>
    </citation>
    <scope>NUCLEOTIDE SEQUENCE [LARGE SCALE GENOMIC DNA]</scope>
    <source>
        <strain evidence="7 8">KACC 19118</strain>
    </source>
</reference>
<dbReference type="InterPro" id="IPR007627">
    <property type="entry name" value="RNA_pol_sigma70_r2"/>
</dbReference>
<dbReference type="SUPFAM" id="SSF88659">
    <property type="entry name" value="Sigma3 and sigma4 domains of RNA polymerase sigma factors"/>
    <property type="match status" value="1"/>
</dbReference>
<dbReference type="InterPro" id="IPR013324">
    <property type="entry name" value="RNA_pol_sigma_r3/r4-like"/>
</dbReference>
<name>A0ABZ2Z3I9_9BACT</name>
<evidence type="ECO:0000256" key="4">
    <source>
        <dbReference type="ARBA" id="ARBA00023163"/>
    </source>
</evidence>
<dbReference type="InterPro" id="IPR039425">
    <property type="entry name" value="RNA_pol_sigma-70-like"/>
</dbReference>
<dbReference type="Gene3D" id="1.10.1740.10">
    <property type="match status" value="1"/>
</dbReference>
<keyword evidence="4" id="KW-0804">Transcription</keyword>
<dbReference type="Pfam" id="PF04542">
    <property type="entry name" value="Sigma70_r2"/>
    <property type="match status" value="1"/>
</dbReference>
<keyword evidence="8" id="KW-1185">Reference proteome</keyword>
<dbReference type="InterPro" id="IPR036388">
    <property type="entry name" value="WH-like_DNA-bd_sf"/>
</dbReference>
<dbReference type="NCBIfam" id="TIGR02937">
    <property type="entry name" value="sigma70-ECF"/>
    <property type="match status" value="1"/>
</dbReference>
<dbReference type="InterPro" id="IPR014284">
    <property type="entry name" value="RNA_pol_sigma-70_dom"/>
</dbReference>
<evidence type="ECO:0000259" key="5">
    <source>
        <dbReference type="Pfam" id="PF04542"/>
    </source>
</evidence>
<dbReference type="InterPro" id="IPR013325">
    <property type="entry name" value="RNA_pol_sigma_r2"/>
</dbReference>
<protein>
    <submittedName>
        <fullName evidence="7">Sigma-70 family RNA polymerase sigma factor</fullName>
    </submittedName>
</protein>
<keyword evidence="2" id="KW-0805">Transcription regulation</keyword>
<evidence type="ECO:0000313" key="8">
    <source>
        <dbReference type="Proteomes" id="UP001449657"/>
    </source>
</evidence>
<keyword evidence="3" id="KW-0731">Sigma factor</keyword>
<dbReference type="RefSeq" id="WP_341839990.1">
    <property type="nucleotide sequence ID" value="NZ_CP149792.1"/>
</dbReference>
<feature type="domain" description="RNA polymerase sigma factor 70 region 4 type 2" evidence="6">
    <location>
        <begin position="121"/>
        <end position="172"/>
    </location>
</feature>
<evidence type="ECO:0000256" key="3">
    <source>
        <dbReference type="ARBA" id="ARBA00023082"/>
    </source>
</evidence>
<dbReference type="InterPro" id="IPR013249">
    <property type="entry name" value="RNA_pol_sigma70_r4_t2"/>
</dbReference>
<dbReference type="EMBL" id="CP150096">
    <property type="protein sequence ID" value="WZN45236.1"/>
    <property type="molecule type" value="Genomic_DNA"/>
</dbReference>
<feature type="domain" description="RNA polymerase sigma-70 region 2" evidence="5">
    <location>
        <begin position="23"/>
        <end position="90"/>
    </location>
</feature>
<evidence type="ECO:0000256" key="1">
    <source>
        <dbReference type="ARBA" id="ARBA00010641"/>
    </source>
</evidence>
<organism evidence="7 8">
    <name type="scientific">Chitinophaga caseinilytica</name>
    <dbReference type="NCBI Taxonomy" id="2267521"/>
    <lineage>
        <taxon>Bacteria</taxon>
        <taxon>Pseudomonadati</taxon>
        <taxon>Bacteroidota</taxon>
        <taxon>Chitinophagia</taxon>
        <taxon>Chitinophagales</taxon>
        <taxon>Chitinophagaceae</taxon>
        <taxon>Chitinophaga</taxon>
    </lineage>
</organism>
<evidence type="ECO:0000256" key="2">
    <source>
        <dbReference type="ARBA" id="ARBA00023015"/>
    </source>
</evidence>
<dbReference type="Proteomes" id="UP001449657">
    <property type="component" value="Chromosome"/>
</dbReference>
<comment type="similarity">
    <text evidence="1">Belongs to the sigma-70 factor family. ECF subfamily.</text>
</comment>
<proteinExistence type="inferred from homology"/>
<dbReference type="Gene3D" id="1.10.10.10">
    <property type="entry name" value="Winged helix-like DNA-binding domain superfamily/Winged helix DNA-binding domain"/>
    <property type="match status" value="1"/>
</dbReference>
<dbReference type="PANTHER" id="PTHR43133:SF46">
    <property type="entry name" value="RNA POLYMERASE SIGMA-70 FACTOR ECF SUBFAMILY"/>
    <property type="match status" value="1"/>
</dbReference>
<gene>
    <name evidence="7" type="ORF">WJU22_20260</name>
</gene>
<dbReference type="CDD" id="cd06171">
    <property type="entry name" value="Sigma70_r4"/>
    <property type="match status" value="1"/>
</dbReference>
<sequence length="203" mass="23209">MIAETHNYLELLANGDQPAFRRLFERYSDRIYGVAVAYTKSHTLAEEAVQDVFLKLWTKRASLPAVNQLESYIFILTRNHMLNVLRNIARERAFIREQLLAGDEAGPPAPVSAIIRKQSLEILEEALLQLPAQQRAVFRLTQEQGISLNDAAAELGLSRNTVRNHLARAMAFIRAYVKKQGHAVQLIFLLAAEIYHWHWYTLS</sequence>
<dbReference type="Pfam" id="PF08281">
    <property type="entry name" value="Sigma70_r4_2"/>
    <property type="match status" value="1"/>
</dbReference>